<evidence type="ECO:0000313" key="3">
    <source>
        <dbReference type="RefSeq" id="XP_056688243.1"/>
    </source>
</evidence>
<dbReference type="InterPro" id="IPR002156">
    <property type="entry name" value="RNaseH_domain"/>
</dbReference>
<dbReference type="Pfam" id="PF13456">
    <property type="entry name" value="RVT_3"/>
    <property type="match status" value="1"/>
</dbReference>
<dbReference type="InterPro" id="IPR044730">
    <property type="entry name" value="RNase_H-like_dom_plant"/>
</dbReference>
<accession>A0ABM3QY28</accession>
<organism evidence="2 3">
    <name type="scientific">Spinacia oleracea</name>
    <name type="common">Spinach</name>
    <dbReference type="NCBI Taxonomy" id="3562"/>
    <lineage>
        <taxon>Eukaryota</taxon>
        <taxon>Viridiplantae</taxon>
        <taxon>Streptophyta</taxon>
        <taxon>Embryophyta</taxon>
        <taxon>Tracheophyta</taxon>
        <taxon>Spermatophyta</taxon>
        <taxon>Magnoliopsida</taxon>
        <taxon>eudicotyledons</taxon>
        <taxon>Gunneridae</taxon>
        <taxon>Pentapetalae</taxon>
        <taxon>Caryophyllales</taxon>
        <taxon>Chenopodiaceae</taxon>
        <taxon>Chenopodioideae</taxon>
        <taxon>Anserineae</taxon>
        <taxon>Spinacia</taxon>
    </lineage>
</organism>
<dbReference type="Gene3D" id="3.30.420.10">
    <property type="entry name" value="Ribonuclease H-like superfamily/Ribonuclease H"/>
    <property type="match status" value="1"/>
</dbReference>
<evidence type="ECO:0000313" key="2">
    <source>
        <dbReference type="Proteomes" id="UP000813463"/>
    </source>
</evidence>
<evidence type="ECO:0000259" key="1">
    <source>
        <dbReference type="Pfam" id="PF13456"/>
    </source>
</evidence>
<dbReference type="InterPro" id="IPR012337">
    <property type="entry name" value="RNaseH-like_sf"/>
</dbReference>
<feature type="domain" description="RNase H type-1" evidence="1">
    <location>
        <begin position="80"/>
        <end position="203"/>
    </location>
</feature>
<keyword evidence="2" id="KW-1185">Reference proteome</keyword>
<proteinExistence type="predicted"/>
<reference evidence="3" key="2">
    <citation type="submission" date="2025-08" db="UniProtKB">
        <authorList>
            <consortium name="RefSeq"/>
        </authorList>
    </citation>
    <scope>IDENTIFICATION</scope>
    <source>
        <tissue evidence="3">Leaf</tissue>
    </source>
</reference>
<dbReference type="SUPFAM" id="SSF53098">
    <property type="entry name" value="Ribonuclease H-like"/>
    <property type="match status" value="1"/>
</dbReference>
<dbReference type="GeneID" id="130463206"/>
<dbReference type="InterPro" id="IPR053151">
    <property type="entry name" value="RNase_H-like"/>
</dbReference>
<dbReference type="InterPro" id="IPR036397">
    <property type="entry name" value="RNaseH_sf"/>
</dbReference>
<gene>
    <name evidence="3" type="primary">LOC130463206</name>
</gene>
<dbReference type="RefSeq" id="XP_056688243.1">
    <property type="nucleotide sequence ID" value="XM_056832265.1"/>
</dbReference>
<name>A0ABM3QY28_SPIOL</name>
<sequence length="215" mass="24295">MRIFEQKFSSIDEIHNLILLRIRWWIKGWGDPFPYSSTDILRNPSCLQWQDNISMTCLSRAKVSSPRSWSPPPTNVLKWNVDASGKEDKRKAAIGGVLRNSNGNFLCLFSSPIPIMDINNAEILAIHRAIKLPKSCDRISYTKLIIESDSANAVKWCNEINGGPSNLNFITNYIRAAMKDGDGVEIIYKSRKTNFVADSMAKQGLNKADEFVAWL</sequence>
<dbReference type="Proteomes" id="UP000813463">
    <property type="component" value="Chromosome 6"/>
</dbReference>
<dbReference type="CDD" id="cd06222">
    <property type="entry name" value="RNase_H_like"/>
    <property type="match status" value="1"/>
</dbReference>
<protein>
    <recommendedName>
        <fullName evidence="1">RNase H type-1 domain-containing protein</fullName>
    </recommendedName>
</protein>
<dbReference type="PANTHER" id="PTHR47723">
    <property type="entry name" value="OS05G0353850 PROTEIN"/>
    <property type="match status" value="1"/>
</dbReference>
<reference evidence="2" key="1">
    <citation type="journal article" date="2021" name="Nat. Commun.">
        <title>Genomic analyses provide insights into spinach domestication and the genetic basis of agronomic traits.</title>
        <authorList>
            <person name="Cai X."/>
            <person name="Sun X."/>
            <person name="Xu C."/>
            <person name="Sun H."/>
            <person name="Wang X."/>
            <person name="Ge C."/>
            <person name="Zhang Z."/>
            <person name="Wang Q."/>
            <person name="Fei Z."/>
            <person name="Jiao C."/>
            <person name="Wang Q."/>
        </authorList>
    </citation>
    <scope>NUCLEOTIDE SEQUENCE [LARGE SCALE GENOMIC DNA]</scope>
    <source>
        <strain evidence="2">cv. Varoflay</strain>
    </source>
</reference>
<dbReference type="PANTHER" id="PTHR47723:SF22">
    <property type="entry name" value="RNASE H TYPE-1 DOMAIN-CONTAINING PROTEIN"/>
    <property type="match status" value="1"/>
</dbReference>